<dbReference type="EMBL" id="JAEUBE010000504">
    <property type="protein sequence ID" value="KAH3660445.1"/>
    <property type="molecule type" value="Genomic_DNA"/>
</dbReference>
<evidence type="ECO:0000313" key="1">
    <source>
        <dbReference type="EMBL" id="KAH3660445.1"/>
    </source>
</evidence>
<dbReference type="GeneID" id="70238995"/>
<comment type="caution">
    <text evidence="1">The sequence shown here is derived from an EMBL/GenBank/DDBJ whole genome shotgun (WGS) entry which is preliminary data.</text>
</comment>
<reference evidence="1" key="1">
    <citation type="journal article" date="2021" name="Open Biol.">
        <title>Shared evolutionary footprints suggest mitochondrial oxidative damage underlies multiple complex I losses in fungi.</title>
        <authorList>
            <person name="Schikora-Tamarit M.A."/>
            <person name="Marcet-Houben M."/>
            <person name="Nosek J."/>
            <person name="Gabaldon T."/>
        </authorList>
    </citation>
    <scope>NUCLEOTIDE SEQUENCE</scope>
    <source>
        <strain evidence="1">CBS6075</strain>
    </source>
</reference>
<gene>
    <name evidence="1" type="ORF">OGAPHI_007031</name>
</gene>
<accession>A0A9P8NVT1</accession>
<organism evidence="1 2">
    <name type="scientific">Ogataea philodendri</name>
    <dbReference type="NCBI Taxonomy" id="1378263"/>
    <lineage>
        <taxon>Eukaryota</taxon>
        <taxon>Fungi</taxon>
        <taxon>Dikarya</taxon>
        <taxon>Ascomycota</taxon>
        <taxon>Saccharomycotina</taxon>
        <taxon>Pichiomycetes</taxon>
        <taxon>Pichiales</taxon>
        <taxon>Pichiaceae</taxon>
        <taxon>Ogataea</taxon>
    </lineage>
</organism>
<dbReference type="Proteomes" id="UP000769157">
    <property type="component" value="Unassembled WGS sequence"/>
</dbReference>
<sequence>MGCISTLRNIAIGVSSVVSGHRLVTVLFVVIFTTSAAQTRESLCTQTNSVTNLVMSDLWSNVNNLTNDLMSNNLWELDLTPTFATHGSHDVGSTKAATLNFNVNVMVVQLLWLKGDVLWLVPIFGVKHSKTSEFFRVFHSSTHFQ</sequence>
<evidence type="ECO:0000313" key="2">
    <source>
        <dbReference type="Proteomes" id="UP000769157"/>
    </source>
</evidence>
<dbReference type="AlphaFoldDB" id="A0A9P8NVT1"/>
<dbReference type="RefSeq" id="XP_046058148.1">
    <property type="nucleotide sequence ID" value="XM_046208383.1"/>
</dbReference>
<proteinExistence type="predicted"/>
<reference evidence="1" key="2">
    <citation type="submission" date="2021-01" db="EMBL/GenBank/DDBJ databases">
        <authorList>
            <person name="Schikora-Tamarit M.A."/>
        </authorList>
    </citation>
    <scope>NUCLEOTIDE SEQUENCE</scope>
    <source>
        <strain evidence="1">CBS6075</strain>
    </source>
</reference>
<name>A0A9P8NVT1_9ASCO</name>
<keyword evidence="2" id="KW-1185">Reference proteome</keyword>
<protein>
    <submittedName>
        <fullName evidence="1">Uncharacterized protein</fullName>
    </submittedName>
</protein>